<dbReference type="Gene3D" id="3.40.50.200">
    <property type="entry name" value="Peptidase S8/S53 domain"/>
    <property type="match status" value="1"/>
</dbReference>
<dbReference type="PROSITE" id="PS00136">
    <property type="entry name" value="SUBTILASE_ASP"/>
    <property type="match status" value="1"/>
</dbReference>
<name>A0A6V7QYJ6_ANACO</name>
<dbReference type="GO" id="GO:0006508">
    <property type="term" value="P:proteolysis"/>
    <property type="evidence" value="ECO:0007669"/>
    <property type="project" value="UniProtKB-KW"/>
</dbReference>
<proteinExistence type="inferred from homology"/>
<dbReference type="SUPFAM" id="SSF52743">
    <property type="entry name" value="Subtilisin-like"/>
    <property type="match status" value="1"/>
</dbReference>
<dbReference type="PROSITE" id="PS51892">
    <property type="entry name" value="SUBTILASE"/>
    <property type="match status" value="1"/>
</dbReference>
<dbReference type="Gene3D" id="3.50.30.30">
    <property type="match status" value="1"/>
</dbReference>
<dbReference type="InterPro" id="IPR015500">
    <property type="entry name" value="Peptidase_S8_subtilisin-rel"/>
</dbReference>
<dbReference type="PROSITE" id="PS00137">
    <property type="entry name" value="SUBTILASE_HIS"/>
    <property type="match status" value="1"/>
</dbReference>
<feature type="signal peptide" evidence="7">
    <location>
        <begin position="1"/>
        <end position="20"/>
    </location>
</feature>
<evidence type="ECO:0000256" key="7">
    <source>
        <dbReference type="SAM" id="SignalP"/>
    </source>
</evidence>
<dbReference type="Pfam" id="PF00082">
    <property type="entry name" value="Peptidase_S8"/>
    <property type="match status" value="1"/>
</dbReference>
<feature type="domain" description="PA" evidence="9">
    <location>
        <begin position="311"/>
        <end position="396"/>
    </location>
</feature>
<dbReference type="PRINTS" id="PR00723">
    <property type="entry name" value="SUBTILISIN"/>
</dbReference>
<feature type="domain" description="Inhibitor I9" evidence="10">
    <location>
        <begin position="31"/>
        <end position="76"/>
    </location>
</feature>
<dbReference type="Pfam" id="PF05922">
    <property type="entry name" value="Inhibitor_I9"/>
    <property type="match status" value="1"/>
</dbReference>
<feature type="domain" description="Peptidase S8/S53" evidence="8">
    <location>
        <begin position="100"/>
        <end position="450"/>
    </location>
</feature>
<dbReference type="InterPro" id="IPR003137">
    <property type="entry name" value="PA_domain"/>
</dbReference>
<dbReference type="EMBL" id="CAJEUB010000065">
    <property type="protein sequence ID" value="CAD1848018.1"/>
    <property type="molecule type" value="Genomic_DNA"/>
</dbReference>
<feature type="chain" id="PRO_5028173774" description="Subtilisin-like protease SBT1.7" evidence="7">
    <location>
        <begin position="21"/>
        <end position="450"/>
    </location>
</feature>
<sequence>MSLIFFLSLFFCSYASIAAGQHDVYKSFLPVGDRLIYSYGDVVSGFAAKLTDEELAVVTKKVGFVDARPDRILSLHTTHTPSFLGLTRDAPGFWNDANYGRGVIVGVLDTGISPRHPSFSDNGMQPPPPRWKGRCAFNASDCNNKLIGIRAFLRGLDNATMSPYDDGGHGTHVASTAAACSWTRPTSTASPTAPPPELHPMLTLPRMDSAVRDGVDVLSLSLGGLSLPFYDDDLAIGSLGAVEKGVFVSCAAGNSGPSNGTTENEAPWILTVGASMMDRSVRATVELGNNISTFYGESLYQPDNFSAIPLPLIYPGLRGGLKTPYCVNGSLDGVDVQGKIVVCDAGAVTTVAKGRVVKAAGGLGMIVAYPQAVGFSTFENPHVLPASEVGYTDGLLIKAYAITASAPTASILFERTIVGTKPAPALVYFSSRGPNQADPNILKPDVIGPG</sequence>
<dbReference type="Gene3D" id="3.30.70.80">
    <property type="entry name" value="Peptidase S8 propeptide/proteinase inhibitor I9"/>
    <property type="match status" value="1"/>
</dbReference>
<dbReference type="InterPro" id="IPR023827">
    <property type="entry name" value="Peptidase_S8_Asp-AS"/>
</dbReference>
<evidence type="ECO:0000256" key="1">
    <source>
        <dbReference type="ARBA" id="ARBA00011073"/>
    </source>
</evidence>
<dbReference type="CDD" id="cd02120">
    <property type="entry name" value="PA_subtilisin_like"/>
    <property type="match status" value="1"/>
</dbReference>
<dbReference type="InterPro" id="IPR000209">
    <property type="entry name" value="Peptidase_S8/S53_dom"/>
</dbReference>
<evidence type="ECO:0000313" key="11">
    <source>
        <dbReference type="EMBL" id="CAD1848018.1"/>
    </source>
</evidence>
<dbReference type="Pfam" id="PF02225">
    <property type="entry name" value="PA"/>
    <property type="match status" value="1"/>
</dbReference>
<dbReference type="PANTHER" id="PTHR10795">
    <property type="entry name" value="PROPROTEIN CONVERTASE SUBTILISIN/KEXIN"/>
    <property type="match status" value="1"/>
</dbReference>
<evidence type="ECO:0000256" key="6">
    <source>
        <dbReference type="PROSITE-ProRule" id="PRU01240"/>
    </source>
</evidence>
<evidence type="ECO:0000256" key="3">
    <source>
        <dbReference type="ARBA" id="ARBA00022729"/>
    </source>
</evidence>
<dbReference type="InterPro" id="IPR022398">
    <property type="entry name" value="Peptidase_S8_His-AS"/>
</dbReference>
<accession>A0A6V7QYJ6</accession>
<evidence type="ECO:0000259" key="10">
    <source>
        <dbReference type="Pfam" id="PF05922"/>
    </source>
</evidence>
<protein>
    <recommendedName>
        <fullName evidence="12">Subtilisin-like protease SBT1.7</fullName>
    </recommendedName>
</protein>
<keyword evidence="2" id="KW-0645">Protease</keyword>
<keyword evidence="5" id="KW-0720">Serine protease</keyword>
<comment type="caution">
    <text evidence="6">Lacks conserved residue(s) required for the propagation of feature annotation.</text>
</comment>
<dbReference type="InterPro" id="IPR010259">
    <property type="entry name" value="S8pro/Inhibitor_I9"/>
</dbReference>
<dbReference type="GO" id="GO:0004252">
    <property type="term" value="F:serine-type endopeptidase activity"/>
    <property type="evidence" value="ECO:0007669"/>
    <property type="project" value="InterPro"/>
</dbReference>
<dbReference type="AlphaFoldDB" id="A0A6V7QYJ6"/>
<dbReference type="FunFam" id="3.50.30.30:FF:000005">
    <property type="entry name" value="subtilisin-like protease SBT1.5"/>
    <property type="match status" value="1"/>
</dbReference>
<evidence type="ECO:0000259" key="9">
    <source>
        <dbReference type="Pfam" id="PF02225"/>
    </source>
</evidence>
<keyword evidence="3 7" id="KW-0732">Signal</keyword>
<reference evidence="11" key="1">
    <citation type="submission" date="2020-07" db="EMBL/GenBank/DDBJ databases">
        <authorList>
            <person name="Lin J."/>
        </authorList>
    </citation>
    <scope>NUCLEOTIDE SEQUENCE</scope>
</reference>
<comment type="similarity">
    <text evidence="1 6">Belongs to the peptidase S8 family.</text>
</comment>
<dbReference type="InterPro" id="IPR045051">
    <property type="entry name" value="SBT"/>
</dbReference>
<evidence type="ECO:0000259" key="8">
    <source>
        <dbReference type="Pfam" id="PF00082"/>
    </source>
</evidence>
<evidence type="ECO:0000256" key="4">
    <source>
        <dbReference type="ARBA" id="ARBA00022801"/>
    </source>
</evidence>
<evidence type="ECO:0000256" key="2">
    <source>
        <dbReference type="ARBA" id="ARBA00022670"/>
    </source>
</evidence>
<keyword evidence="4" id="KW-0378">Hydrolase</keyword>
<evidence type="ECO:0000256" key="5">
    <source>
        <dbReference type="ARBA" id="ARBA00022825"/>
    </source>
</evidence>
<organism evidence="11">
    <name type="scientific">Ananas comosus var. bracteatus</name>
    <name type="common">red pineapple</name>
    <dbReference type="NCBI Taxonomy" id="296719"/>
    <lineage>
        <taxon>Eukaryota</taxon>
        <taxon>Viridiplantae</taxon>
        <taxon>Streptophyta</taxon>
        <taxon>Embryophyta</taxon>
        <taxon>Tracheophyta</taxon>
        <taxon>Spermatophyta</taxon>
        <taxon>Magnoliopsida</taxon>
        <taxon>Liliopsida</taxon>
        <taxon>Poales</taxon>
        <taxon>Bromeliaceae</taxon>
        <taxon>Bromelioideae</taxon>
        <taxon>Ananas</taxon>
    </lineage>
</organism>
<gene>
    <name evidence="11" type="ORF">CB5_LOCUS31229</name>
</gene>
<dbReference type="InterPro" id="IPR036852">
    <property type="entry name" value="Peptidase_S8/S53_dom_sf"/>
</dbReference>
<dbReference type="InterPro" id="IPR037045">
    <property type="entry name" value="S8pro/Inhibitor_I9_sf"/>
</dbReference>
<evidence type="ECO:0008006" key="12">
    <source>
        <dbReference type="Google" id="ProtNLM"/>
    </source>
</evidence>